<accession>A0A0V0QMH6</accession>
<evidence type="ECO:0000313" key="3">
    <source>
        <dbReference type="Proteomes" id="UP000054937"/>
    </source>
</evidence>
<comment type="caution">
    <text evidence="2">The sequence shown here is derived from an EMBL/GenBank/DDBJ whole genome shotgun (WGS) entry which is preliminary data.</text>
</comment>
<proteinExistence type="predicted"/>
<evidence type="ECO:0000256" key="1">
    <source>
        <dbReference type="SAM" id="MobiDB-lite"/>
    </source>
</evidence>
<sequence>MGGRFQSVRSLGQTNSTNNNLLTRSQNQSQLSRYQFGQKQAWKEHYGEHQRQPFFNDLDIDERLYDLTPMQKKKFISQKLFYPPGQSGIKSVFSSYDYYYQNDVDPKNYQPIVYNDKNFII</sequence>
<dbReference type="InParanoid" id="A0A0V0QMH6"/>
<dbReference type="Proteomes" id="UP000054937">
    <property type="component" value="Unassembled WGS sequence"/>
</dbReference>
<dbReference type="AlphaFoldDB" id="A0A0V0QMH6"/>
<feature type="region of interest" description="Disordered" evidence="1">
    <location>
        <begin position="1"/>
        <end position="30"/>
    </location>
</feature>
<protein>
    <submittedName>
        <fullName evidence="2">Uncharacterized protein</fullName>
    </submittedName>
</protein>
<organism evidence="2 3">
    <name type="scientific">Pseudocohnilembus persalinus</name>
    <name type="common">Ciliate</name>
    <dbReference type="NCBI Taxonomy" id="266149"/>
    <lineage>
        <taxon>Eukaryota</taxon>
        <taxon>Sar</taxon>
        <taxon>Alveolata</taxon>
        <taxon>Ciliophora</taxon>
        <taxon>Intramacronucleata</taxon>
        <taxon>Oligohymenophorea</taxon>
        <taxon>Scuticociliatia</taxon>
        <taxon>Philasterida</taxon>
        <taxon>Pseudocohnilembidae</taxon>
        <taxon>Pseudocohnilembus</taxon>
    </lineage>
</organism>
<reference evidence="2 3" key="1">
    <citation type="journal article" date="2015" name="Sci. Rep.">
        <title>Genome of the facultative scuticociliatosis pathogen Pseudocohnilembus persalinus provides insight into its virulence through horizontal gene transfer.</title>
        <authorList>
            <person name="Xiong J."/>
            <person name="Wang G."/>
            <person name="Cheng J."/>
            <person name="Tian M."/>
            <person name="Pan X."/>
            <person name="Warren A."/>
            <person name="Jiang C."/>
            <person name="Yuan D."/>
            <person name="Miao W."/>
        </authorList>
    </citation>
    <scope>NUCLEOTIDE SEQUENCE [LARGE SCALE GENOMIC DNA]</scope>
    <source>
        <strain evidence="2">36N120E</strain>
    </source>
</reference>
<dbReference type="EMBL" id="LDAU01000131">
    <property type="protein sequence ID" value="KRX03430.1"/>
    <property type="molecule type" value="Genomic_DNA"/>
</dbReference>
<gene>
    <name evidence="2" type="ORF">PPERSA_02809</name>
</gene>
<name>A0A0V0QMH6_PSEPJ</name>
<keyword evidence="3" id="KW-1185">Reference proteome</keyword>
<evidence type="ECO:0000313" key="2">
    <source>
        <dbReference type="EMBL" id="KRX03430.1"/>
    </source>
</evidence>
<feature type="compositionally biased region" description="Low complexity" evidence="1">
    <location>
        <begin position="10"/>
        <end position="30"/>
    </location>
</feature>